<dbReference type="Proteomes" id="UP000317881">
    <property type="component" value="Unassembled WGS sequence"/>
</dbReference>
<feature type="transmembrane region" description="Helical" evidence="1">
    <location>
        <begin position="9"/>
        <end position="28"/>
    </location>
</feature>
<evidence type="ECO:0000313" key="2">
    <source>
        <dbReference type="EMBL" id="GEC10491.1"/>
    </source>
</evidence>
<keyword evidence="1" id="KW-0812">Transmembrane</keyword>
<comment type="caution">
    <text evidence="2">The sequence shown here is derived from an EMBL/GenBank/DDBJ whole genome shotgun (WGS) entry which is preliminary data.</text>
</comment>
<reference evidence="2 3" key="1">
    <citation type="submission" date="2019-06" db="EMBL/GenBank/DDBJ databases">
        <title>Whole genome shotgun sequence of Streptomyces spinoverrucosus NBRC 14228.</title>
        <authorList>
            <person name="Hosoyama A."/>
            <person name="Uohara A."/>
            <person name="Ohji S."/>
            <person name="Ichikawa N."/>
        </authorList>
    </citation>
    <scope>NUCLEOTIDE SEQUENCE [LARGE SCALE GENOMIC DNA]</scope>
    <source>
        <strain evidence="2 3">NBRC 14228</strain>
    </source>
</reference>
<proteinExistence type="predicted"/>
<keyword evidence="1" id="KW-0472">Membrane</keyword>
<dbReference type="EMBL" id="BJND01000114">
    <property type="protein sequence ID" value="GEC10491.1"/>
    <property type="molecule type" value="Genomic_DNA"/>
</dbReference>
<sequence length="59" mass="6591">MHTEATERSVILTMLVVLFLMLITGLASSRRLGDWGEPVLRVCKYNTESGPQEGRCPRA</sequence>
<organism evidence="2 3">
    <name type="scientific">Streptomyces spinoverrucosus</name>
    <dbReference type="NCBI Taxonomy" id="284043"/>
    <lineage>
        <taxon>Bacteria</taxon>
        <taxon>Bacillati</taxon>
        <taxon>Actinomycetota</taxon>
        <taxon>Actinomycetes</taxon>
        <taxon>Kitasatosporales</taxon>
        <taxon>Streptomycetaceae</taxon>
        <taxon>Streptomyces</taxon>
    </lineage>
</organism>
<evidence type="ECO:0000256" key="1">
    <source>
        <dbReference type="SAM" id="Phobius"/>
    </source>
</evidence>
<name>A0A4Y3VXJ1_9ACTN</name>
<keyword evidence="1" id="KW-1133">Transmembrane helix</keyword>
<protein>
    <submittedName>
        <fullName evidence="2">Uncharacterized protein</fullName>
    </submittedName>
</protein>
<keyword evidence="3" id="KW-1185">Reference proteome</keyword>
<evidence type="ECO:0000313" key="3">
    <source>
        <dbReference type="Proteomes" id="UP000317881"/>
    </source>
</evidence>
<accession>A0A4Y3VXJ1</accession>
<gene>
    <name evidence="2" type="ORF">SSP24_81460</name>
</gene>
<dbReference type="AlphaFoldDB" id="A0A4Y3VXJ1"/>